<dbReference type="AlphaFoldDB" id="A0A8J2V5T3"/>
<dbReference type="Proteomes" id="UP000613582">
    <property type="component" value="Unassembled WGS sequence"/>
</dbReference>
<accession>A0A8J2V5T3</accession>
<evidence type="ECO:0000313" key="2">
    <source>
        <dbReference type="EMBL" id="GGC97088.1"/>
    </source>
</evidence>
<proteinExistence type="predicted"/>
<sequence>MTGIHTAAMTDDIWNDTPSVPVYHDVDRALFENEIKPANCPVLMKGLGAHWPLVEKGRQGPEALAAYLRSHANTQPVQAFIGAAAIEGRFAYTDDLKGFNFERQAMPVGDLLDALLARLDEEGDALYAGGIPVPAHLPTMDADNPMPLLEPGSDRLVSAWIGNRTRIPAHWDLPQNIAVVAAGRRRYTLFPIEQVANLYVGPLDLTLAGQPSSLVDFHAPDFGRFPKFREAMKAAQIADLEPGDAVYVPPMWWHHVESFTSFGMLMNYWWREGPDYMVTPFFTLLHALTTLRDLPAPERAAWRVMFDHYIFRLDGEPMDHVPMDARGIFADMTPDNLRRLKGFLASKLQ</sequence>
<dbReference type="EMBL" id="BMGH01000001">
    <property type="protein sequence ID" value="GGC97088.1"/>
    <property type="molecule type" value="Genomic_DNA"/>
</dbReference>
<dbReference type="InterPro" id="IPR041667">
    <property type="entry name" value="Cupin_8"/>
</dbReference>
<protein>
    <submittedName>
        <fullName evidence="2">Cupin</fullName>
    </submittedName>
</protein>
<dbReference type="Pfam" id="PF13621">
    <property type="entry name" value="Cupin_8"/>
    <property type="match status" value="1"/>
</dbReference>
<dbReference type="SMART" id="SM00558">
    <property type="entry name" value="JmjC"/>
    <property type="match status" value="1"/>
</dbReference>
<reference evidence="2" key="1">
    <citation type="journal article" date="2014" name="Int. J. Syst. Evol. Microbiol.">
        <title>Complete genome sequence of Corynebacterium casei LMG S-19264T (=DSM 44701T), isolated from a smear-ripened cheese.</title>
        <authorList>
            <consortium name="US DOE Joint Genome Institute (JGI-PGF)"/>
            <person name="Walter F."/>
            <person name="Albersmeier A."/>
            <person name="Kalinowski J."/>
            <person name="Ruckert C."/>
        </authorList>
    </citation>
    <scope>NUCLEOTIDE SEQUENCE</scope>
    <source>
        <strain evidence="2">CGMCC 1.12921</strain>
    </source>
</reference>
<gene>
    <name evidence="2" type="ORF">GCM10011342_02480</name>
</gene>
<reference evidence="2" key="2">
    <citation type="submission" date="2020-09" db="EMBL/GenBank/DDBJ databases">
        <authorList>
            <person name="Sun Q."/>
            <person name="Zhou Y."/>
        </authorList>
    </citation>
    <scope>NUCLEOTIDE SEQUENCE</scope>
    <source>
        <strain evidence="2">CGMCC 1.12921</strain>
    </source>
</reference>
<dbReference type="PANTHER" id="PTHR12461:SF105">
    <property type="entry name" value="HYPOXIA-INDUCIBLE FACTOR 1-ALPHA INHIBITOR"/>
    <property type="match status" value="1"/>
</dbReference>
<organism evidence="2 3">
    <name type="scientific">Aquisalinus flavus</name>
    <dbReference type="NCBI Taxonomy" id="1526572"/>
    <lineage>
        <taxon>Bacteria</taxon>
        <taxon>Pseudomonadati</taxon>
        <taxon>Pseudomonadota</taxon>
        <taxon>Alphaproteobacteria</taxon>
        <taxon>Parvularculales</taxon>
        <taxon>Parvularculaceae</taxon>
        <taxon>Aquisalinus</taxon>
    </lineage>
</organism>
<dbReference type="InterPro" id="IPR003347">
    <property type="entry name" value="JmjC_dom"/>
</dbReference>
<keyword evidence="3" id="KW-1185">Reference proteome</keyword>
<dbReference type="Gene3D" id="2.60.120.650">
    <property type="entry name" value="Cupin"/>
    <property type="match status" value="1"/>
</dbReference>
<feature type="domain" description="JmjC" evidence="1">
    <location>
        <begin position="133"/>
        <end position="285"/>
    </location>
</feature>
<dbReference type="PROSITE" id="PS51184">
    <property type="entry name" value="JMJC"/>
    <property type="match status" value="1"/>
</dbReference>
<dbReference type="SUPFAM" id="SSF51197">
    <property type="entry name" value="Clavaminate synthase-like"/>
    <property type="match status" value="1"/>
</dbReference>
<name>A0A8J2V5T3_9PROT</name>
<evidence type="ECO:0000259" key="1">
    <source>
        <dbReference type="PROSITE" id="PS51184"/>
    </source>
</evidence>
<evidence type="ECO:0000313" key="3">
    <source>
        <dbReference type="Proteomes" id="UP000613582"/>
    </source>
</evidence>
<comment type="caution">
    <text evidence="2">The sequence shown here is derived from an EMBL/GenBank/DDBJ whole genome shotgun (WGS) entry which is preliminary data.</text>
</comment>
<dbReference type="PANTHER" id="PTHR12461">
    <property type="entry name" value="HYPOXIA-INDUCIBLE FACTOR 1 ALPHA INHIBITOR-RELATED"/>
    <property type="match status" value="1"/>
</dbReference>